<dbReference type="GO" id="GO:0006457">
    <property type="term" value="P:protein folding"/>
    <property type="evidence" value="ECO:0007669"/>
    <property type="project" value="InterPro"/>
</dbReference>
<dbReference type="Pfam" id="PF05697">
    <property type="entry name" value="Trigger_N"/>
    <property type="match status" value="1"/>
</dbReference>
<dbReference type="Gene3D" id="1.10.3120.10">
    <property type="entry name" value="Trigger factor, C-terminal domain"/>
    <property type="match status" value="1"/>
</dbReference>
<sequence>MYDYVFKKLPQATCEALIKIPQTIIKAEYDKSFSKLQKDLKFEGFRTGKVPKTIAEKNIKKEDVYQDLIKQLLPNIYEEIVKKENIQPIINPKIELTKAKEGEDWEIKIMIAVKPSVELKDYKSAVKQVKAKFKKDAIWVPGKDQEKKTDSEIDKQKILNEILNSLIKETKVEISELIIEEELNRRLSQQLDEIQKIGLTVDSYLKSKNITLDQFKSKYRQEINDTYKLEFILQAVADQEGIKVEKDDLSHLFSKIKDEKERKAAETNAYFYAAILRKQKTLDFLYSL</sequence>
<dbReference type="GO" id="GO:0015031">
    <property type="term" value="P:protein transport"/>
    <property type="evidence" value="ECO:0007669"/>
    <property type="project" value="InterPro"/>
</dbReference>
<dbReference type="SUPFAM" id="SSF109998">
    <property type="entry name" value="Triger factor/SurA peptide-binding domain-like"/>
    <property type="match status" value="1"/>
</dbReference>
<keyword evidence="1" id="KW-0697">Rotamase</keyword>
<dbReference type="Pfam" id="PF05698">
    <property type="entry name" value="Trigger_C"/>
    <property type="match status" value="1"/>
</dbReference>
<accession>A0A2M8KKF1</accession>
<protein>
    <submittedName>
        <fullName evidence="5">Uncharacterized protein</fullName>
    </submittedName>
</protein>
<dbReference type="AlphaFoldDB" id="A0A2M8KKF1"/>
<evidence type="ECO:0000256" key="2">
    <source>
        <dbReference type="ARBA" id="ARBA00023235"/>
    </source>
</evidence>
<dbReference type="Gene3D" id="3.30.70.1050">
    <property type="entry name" value="Trigger factor ribosome-binding domain"/>
    <property type="match status" value="1"/>
</dbReference>
<dbReference type="InterPro" id="IPR027304">
    <property type="entry name" value="Trigger_fact/SurA_dom_sf"/>
</dbReference>
<dbReference type="InterPro" id="IPR008881">
    <property type="entry name" value="Trigger_fac_ribosome-bd_bac"/>
</dbReference>
<feature type="domain" description="Trigger factor C-terminal" evidence="4">
    <location>
        <begin position="150"/>
        <end position="259"/>
    </location>
</feature>
<dbReference type="InterPro" id="IPR036611">
    <property type="entry name" value="Trigger_fac_ribosome-bd_sf"/>
</dbReference>
<dbReference type="Proteomes" id="UP000231434">
    <property type="component" value="Unassembled WGS sequence"/>
</dbReference>
<evidence type="ECO:0000259" key="4">
    <source>
        <dbReference type="Pfam" id="PF05698"/>
    </source>
</evidence>
<gene>
    <name evidence="5" type="ORF">COU86_04620</name>
</gene>
<feature type="domain" description="Trigger factor ribosome-binding bacterial" evidence="3">
    <location>
        <begin position="7"/>
        <end position="135"/>
    </location>
</feature>
<dbReference type="GO" id="GO:0003755">
    <property type="term" value="F:peptidyl-prolyl cis-trans isomerase activity"/>
    <property type="evidence" value="ECO:0007669"/>
    <property type="project" value="UniProtKB-KW"/>
</dbReference>
<reference evidence="6" key="1">
    <citation type="submission" date="2017-09" db="EMBL/GenBank/DDBJ databases">
        <title>Depth-based differentiation of microbial function through sediment-hosted aquifers and enrichment of novel symbionts in the deep terrestrial subsurface.</title>
        <authorList>
            <person name="Probst A.J."/>
            <person name="Ladd B."/>
            <person name="Jarett J.K."/>
            <person name="Geller-Mcgrath D.E."/>
            <person name="Sieber C.M.K."/>
            <person name="Emerson J.B."/>
            <person name="Anantharaman K."/>
            <person name="Thomas B.C."/>
            <person name="Malmstrom R."/>
            <person name="Stieglmeier M."/>
            <person name="Klingl A."/>
            <person name="Woyke T."/>
            <person name="Ryan C.M."/>
            <person name="Banfield J.F."/>
        </authorList>
    </citation>
    <scope>NUCLEOTIDE SEQUENCE [LARGE SCALE GENOMIC DNA]</scope>
</reference>
<dbReference type="InterPro" id="IPR008880">
    <property type="entry name" value="Trigger_fac_C"/>
</dbReference>
<organism evidence="5 6">
    <name type="scientific">Candidatus Roizmanbacteria bacterium CG10_big_fil_rev_8_21_14_0_10_36_26</name>
    <dbReference type="NCBI Taxonomy" id="1974851"/>
    <lineage>
        <taxon>Bacteria</taxon>
        <taxon>Candidatus Roizmaniibacteriota</taxon>
    </lineage>
</organism>
<comment type="caution">
    <text evidence="5">The sequence shown here is derived from an EMBL/GenBank/DDBJ whole genome shotgun (WGS) entry which is preliminary data.</text>
</comment>
<name>A0A2M8KKF1_9BACT</name>
<proteinExistence type="predicted"/>
<dbReference type="EMBL" id="PFEB01000048">
    <property type="protein sequence ID" value="PJE60384.1"/>
    <property type="molecule type" value="Genomic_DNA"/>
</dbReference>
<evidence type="ECO:0000313" key="6">
    <source>
        <dbReference type="Proteomes" id="UP000231434"/>
    </source>
</evidence>
<evidence type="ECO:0000256" key="1">
    <source>
        <dbReference type="ARBA" id="ARBA00023110"/>
    </source>
</evidence>
<dbReference type="SUPFAM" id="SSF102735">
    <property type="entry name" value="Trigger factor ribosome-binding domain"/>
    <property type="match status" value="1"/>
</dbReference>
<evidence type="ECO:0000313" key="5">
    <source>
        <dbReference type="EMBL" id="PJE60384.1"/>
    </source>
</evidence>
<dbReference type="InterPro" id="IPR037041">
    <property type="entry name" value="Trigger_fac_C_sf"/>
</dbReference>
<evidence type="ECO:0000259" key="3">
    <source>
        <dbReference type="Pfam" id="PF05697"/>
    </source>
</evidence>
<keyword evidence="2" id="KW-0413">Isomerase</keyword>